<dbReference type="Proteomes" id="UP000235777">
    <property type="component" value="Unassembled WGS sequence"/>
</dbReference>
<accession>A0A2N7X6W4</accession>
<proteinExistence type="predicted"/>
<gene>
    <name evidence="1" type="ORF">C0Z20_08190</name>
</gene>
<evidence type="ECO:0008006" key="3">
    <source>
        <dbReference type="Google" id="ProtNLM"/>
    </source>
</evidence>
<sequence>MTRLSDHIDDEFKFDLILDYSFLHHLPPASIVDYASQFRAKLSPLGRLLLVCYSENDPFARGQKSARGTLGNEMFYRTRRCIEEAYSTLKVVSYRETTLGKQRHHLGHCFVFRR</sequence>
<keyword evidence="2" id="KW-1185">Reference proteome</keyword>
<protein>
    <recommendedName>
        <fullName evidence="3">Class I SAM-dependent methyltransferase</fullName>
    </recommendedName>
</protein>
<dbReference type="AlphaFoldDB" id="A0A2N7X6W4"/>
<evidence type="ECO:0000313" key="1">
    <source>
        <dbReference type="EMBL" id="PMS37292.1"/>
    </source>
</evidence>
<evidence type="ECO:0000313" key="2">
    <source>
        <dbReference type="Proteomes" id="UP000235777"/>
    </source>
</evidence>
<dbReference type="InterPro" id="IPR029063">
    <property type="entry name" value="SAM-dependent_MTases_sf"/>
</dbReference>
<comment type="caution">
    <text evidence="1">The sequence shown here is derived from an EMBL/GenBank/DDBJ whole genome shotgun (WGS) entry which is preliminary data.</text>
</comment>
<dbReference type="EMBL" id="PNYC01000004">
    <property type="protein sequence ID" value="PMS37292.1"/>
    <property type="molecule type" value="Genomic_DNA"/>
</dbReference>
<dbReference type="SUPFAM" id="SSF53335">
    <property type="entry name" value="S-adenosyl-L-methionine-dependent methyltransferases"/>
    <property type="match status" value="1"/>
</dbReference>
<dbReference type="Gene3D" id="3.40.50.150">
    <property type="entry name" value="Vaccinia Virus protein VP39"/>
    <property type="match status" value="1"/>
</dbReference>
<name>A0A2N7X6W4_9BURK</name>
<organism evidence="1 2">
    <name type="scientific">Trinickia symbiotica</name>
    <dbReference type="NCBI Taxonomy" id="863227"/>
    <lineage>
        <taxon>Bacteria</taxon>
        <taxon>Pseudomonadati</taxon>
        <taxon>Pseudomonadota</taxon>
        <taxon>Betaproteobacteria</taxon>
        <taxon>Burkholderiales</taxon>
        <taxon>Burkholderiaceae</taxon>
        <taxon>Trinickia</taxon>
    </lineage>
</organism>
<reference evidence="1 2" key="1">
    <citation type="submission" date="2018-01" db="EMBL/GenBank/DDBJ databases">
        <title>Whole genome analyses suggest that Burkholderia sensu lato contains two further novel genera in the rhizoxinica-symbiotica group Mycetohabitans gen. nov., and Trinickia gen. nov.: implications for the evolution of diazotrophy and nodulation in the Burkholderiaceae.</title>
        <authorList>
            <person name="Estrada-de los Santos P."/>
            <person name="Palmer M."/>
            <person name="Chavez-Ramirez B."/>
            <person name="Beukes C."/>
            <person name="Steenkamp E.T."/>
            <person name="Hirsch A.M."/>
            <person name="Manyaka P."/>
            <person name="Maluk M."/>
            <person name="Lafos M."/>
            <person name="Crook M."/>
            <person name="Gross E."/>
            <person name="Simon M.F."/>
            <person name="Bueno dos Reis Junior F."/>
            <person name="Poole P.S."/>
            <person name="Venter S.N."/>
            <person name="James E.K."/>
        </authorList>
    </citation>
    <scope>NUCLEOTIDE SEQUENCE [LARGE SCALE GENOMIC DNA]</scope>
    <source>
        <strain evidence="1 2">JPY 581</strain>
    </source>
</reference>